<evidence type="ECO:0000313" key="3">
    <source>
        <dbReference type="Proteomes" id="UP000265618"/>
    </source>
</evidence>
<organism evidence="2 3">
    <name type="scientific">Kipferlia bialata</name>
    <dbReference type="NCBI Taxonomy" id="797122"/>
    <lineage>
        <taxon>Eukaryota</taxon>
        <taxon>Metamonada</taxon>
        <taxon>Carpediemonas-like organisms</taxon>
        <taxon>Kipferlia</taxon>
    </lineage>
</organism>
<reference evidence="2 3" key="1">
    <citation type="journal article" date="2018" name="PLoS ONE">
        <title>The draft genome of Kipferlia bialata reveals reductive genome evolution in fornicate parasites.</title>
        <authorList>
            <person name="Tanifuji G."/>
            <person name="Takabayashi S."/>
            <person name="Kume K."/>
            <person name="Takagi M."/>
            <person name="Nakayama T."/>
            <person name="Kamikawa R."/>
            <person name="Inagaki Y."/>
            <person name="Hashimoto T."/>
        </authorList>
    </citation>
    <scope>NUCLEOTIDE SEQUENCE [LARGE SCALE GENOMIC DNA]</scope>
    <source>
        <strain evidence="2">NY0173</strain>
    </source>
</reference>
<evidence type="ECO:0000256" key="1">
    <source>
        <dbReference type="SAM" id="MobiDB-lite"/>
    </source>
</evidence>
<keyword evidence="3" id="KW-1185">Reference proteome</keyword>
<accession>A0A9K3CXX9</accession>
<gene>
    <name evidence="2" type="ORF">KIPB_005097</name>
</gene>
<dbReference type="Proteomes" id="UP000265618">
    <property type="component" value="Unassembled WGS sequence"/>
</dbReference>
<proteinExistence type="predicted"/>
<feature type="region of interest" description="Disordered" evidence="1">
    <location>
        <begin position="122"/>
        <end position="161"/>
    </location>
</feature>
<name>A0A9K3CXX9_9EUKA</name>
<evidence type="ECO:0000313" key="2">
    <source>
        <dbReference type="EMBL" id="GIQ83734.1"/>
    </source>
</evidence>
<dbReference type="Pfam" id="PF08524">
    <property type="entry name" value="rRNA_processing"/>
    <property type="match status" value="1"/>
</dbReference>
<protein>
    <submittedName>
        <fullName evidence="2">rRNA-processing protein Fyv7/TAP26</fullName>
    </submittedName>
</protein>
<dbReference type="AlphaFoldDB" id="A0A9K3CXX9"/>
<comment type="caution">
    <text evidence="2">The sequence shown here is derived from an EMBL/GenBank/DDBJ whole genome shotgun (WGS) entry which is preliminary data.</text>
</comment>
<feature type="compositionally biased region" description="Basic residues" evidence="1">
    <location>
        <begin position="138"/>
        <end position="157"/>
    </location>
</feature>
<sequence length="176" mass="19538">MGKGGSGPQGKKDGKLVRVAQVKGSQRIGLVAQDKRYRHVKSTKKADQKHRQTVADRRLKALKKHEDTSSYMDVVLNRRKRQGAGFVGPTLPSTGEMARGEAPAKQLDPILDAETRASMEAAQAVKRASIKEMNDKKSARKSKRSRVGKQMNRRTKRGQPVMAGLVQFYLDKLEGQ</sequence>
<feature type="region of interest" description="Disordered" evidence="1">
    <location>
        <begin position="84"/>
        <end position="103"/>
    </location>
</feature>
<dbReference type="InterPro" id="IPR013730">
    <property type="entry name" value="Fyv7/TAP26"/>
</dbReference>
<dbReference type="EMBL" id="BDIP01001158">
    <property type="protein sequence ID" value="GIQ83734.1"/>
    <property type="molecule type" value="Genomic_DNA"/>
</dbReference>